<dbReference type="InterPro" id="IPR051013">
    <property type="entry name" value="MBL_superfamily_lactonases"/>
</dbReference>
<evidence type="ECO:0000313" key="7">
    <source>
        <dbReference type="Proteomes" id="UP000030377"/>
    </source>
</evidence>
<feature type="domain" description="Metallo-beta-lactamase" evidence="5">
    <location>
        <begin position="58"/>
        <end position="268"/>
    </location>
</feature>
<evidence type="ECO:0000256" key="2">
    <source>
        <dbReference type="ARBA" id="ARBA00022723"/>
    </source>
</evidence>
<dbReference type="PANTHER" id="PTHR42978:SF6">
    <property type="entry name" value="QUORUM-QUENCHING LACTONASE YTNP-RELATED"/>
    <property type="match status" value="1"/>
</dbReference>
<dbReference type="EMBL" id="JRPN01000020">
    <property type="protein sequence ID" value="KGT76734.1"/>
    <property type="molecule type" value="Genomic_DNA"/>
</dbReference>
<dbReference type="AlphaFoldDB" id="A0A0A3XTX4"/>
<comment type="caution">
    <text evidence="6">The sequence shown here is derived from an EMBL/GenBank/DDBJ whole genome shotgun (WGS) entry which is preliminary data.</text>
</comment>
<accession>A0A0A3XTX4</accession>
<keyword evidence="3" id="KW-0378">Hydrolase</keyword>
<dbReference type="InterPro" id="IPR001279">
    <property type="entry name" value="Metallo-B-lactamas"/>
</dbReference>
<sequence>MRQLRIGDITIDAVIEREGPWRRPQDFFPAYDEGVFARHLPTMEPEVFDAARGMMVITYQTFVVRTPRYTILVDTCTGEDKGHPPPFDFPGKERWRNELFALGISFEQIDYVFCTHLHIDHTGWNTTLRDGRWVPTFPNAKYVFHKGEYAAWEAENAKGNNPPGTVFRDNCLPIVEAGQALLVDDDYALDDTVTLTPTPGHSPCHCCVNIFSKGRRAVVAGDLMHHQIQCREPDWSAKPDWDAKQSAVSRRKFFASVADTDTLILPIHFPAPTVGLIRPLGDAFDYRFRRD</sequence>
<evidence type="ECO:0000256" key="3">
    <source>
        <dbReference type="ARBA" id="ARBA00022801"/>
    </source>
</evidence>
<keyword evidence="2" id="KW-0479">Metal-binding</keyword>
<dbReference type="Gene3D" id="3.60.15.10">
    <property type="entry name" value="Ribonuclease Z/Hydroxyacylglutathione hydrolase-like"/>
    <property type="match status" value="1"/>
</dbReference>
<name>A0A0A3XTX4_BRAJP</name>
<evidence type="ECO:0000313" key="6">
    <source>
        <dbReference type="EMBL" id="KGT76734.1"/>
    </source>
</evidence>
<dbReference type="STRING" id="375.BKD09_RS29175"/>
<dbReference type="GO" id="GO:0046872">
    <property type="term" value="F:metal ion binding"/>
    <property type="evidence" value="ECO:0007669"/>
    <property type="project" value="UniProtKB-KW"/>
</dbReference>
<keyword evidence="4" id="KW-0862">Zinc</keyword>
<reference evidence="6 7" key="1">
    <citation type="submission" date="2014-09" db="EMBL/GenBank/DDBJ databases">
        <title>Draft genome of Bradyrhizobium japonicum Is-34.</title>
        <authorList>
            <person name="Tsurumaru H."/>
            <person name="Yamakawa T."/>
            <person name="Hashimoto S."/>
            <person name="Okizaki K."/>
            <person name="Kanesaki Y."/>
            <person name="Yoshikawa H."/>
            <person name="Yajima S."/>
        </authorList>
    </citation>
    <scope>NUCLEOTIDE SEQUENCE [LARGE SCALE GENOMIC DNA]</scope>
    <source>
        <strain evidence="6 7">Is-34</strain>
    </source>
</reference>
<dbReference type="SMART" id="SM00849">
    <property type="entry name" value="Lactamase_B"/>
    <property type="match status" value="1"/>
</dbReference>
<dbReference type="GO" id="GO:0016787">
    <property type="term" value="F:hydrolase activity"/>
    <property type="evidence" value="ECO:0007669"/>
    <property type="project" value="UniProtKB-KW"/>
</dbReference>
<dbReference type="SUPFAM" id="SSF56281">
    <property type="entry name" value="Metallo-hydrolase/oxidoreductase"/>
    <property type="match status" value="1"/>
</dbReference>
<dbReference type="Pfam" id="PF00753">
    <property type="entry name" value="Lactamase_B"/>
    <property type="match status" value="1"/>
</dbReference>
<evidence type="ECO:0000256" key="4">
    <source>
        <dbReference type="ARBA" id="ARBA00022833"/>
    </source>
</evidence>
<comment type="similarity">
    <text evidence="1">Belongs to the metallo-beta-lactamase superfamily.</text>
</comment>
<dbReference type="CDD" id="cd16277">
    <property type="entry name" value="metallo-hydrolase-like_MBL-fold"/>
    <property type="match status" value="1"/>
</dbReference>
<dbReference type="InterPro" id="IPR036866">
    <property type="entry name" value="RibonucZ/Hydroxyglut_hydro"/>
</dbReference>
<evidence type="ECO:0000259" key="5">
    <source>
        <dbReference type="SMART" id="SM00849"/>
    </source>
</evidence>
<proteinExistence type="inferred from homology"/>
<dbReference type="Proteomes" id="UP000030377">
    <property type="component" value="Unassembled WGS sequence"/>
</dbReference>
<dbReference type="RefSeq" id="WP_028161143.1">
    <property type="nucleotide sequence ID" value="NZ_JANUDC010000001.1"/>
</dbReference>
<protein>
    <submittedName>
        <fullName evidence="6">Beta-lactamase</fullName>
    </submittedName>
</protein>
<dbReference type="PANTHER" id="PTHR42978">
    <property type="entry name" value="QUORUM-QUENCHING LACTONASE YTNP-RELATED-RELATED"/>
    <property type="match status" value="1"/>
</dbReference>
<organism evidence="6 7">
    <name type="scientific">Bradyrhizobium japonicum</name>
    <dbReference type="NCBI Taxonomy" id="375"/>
    <lineage>
        <taxon>Bacteria</taxon>
        <taxon>Pseudomonadati</taxon>
        <taxon>Pseudomonadota</taxon>
        <taxon>Alphaproteobacteria</taxon>
        <taxon>Hyphomicrobiales</taxon>
        <taxon>Nitrobacteraceae</taxon>
        <taxon>Bradyrhizobium</taxon>
    </lineage>
</organism>
<evidence type="ECO:0000256" key="1">
    <source>
        <dbReference type="ARBA" id="ARBA00007749"/>
    </source>
</evidence>
<gene>
    <name evidence="6" type="ORF">MA20_28665</name>
</gene>
<dbReference type="eggNOG" id="COG0491">
    <property type="taxonomic scope" value="Bacteria"/>
</dbReference>